<dbReference type="Proteomes" id="UP000263900">
    <property type="component" value="Chromosome"/>
</dbReference>
<dbReference type="Pfam" id="PF25990">
    <property type="entry name" value="Beta-barrel_YknX"/>
    <property type="match status" value="1"/>
</dbReference>
<dbReference type="OrthoDB" id="9809068at2"/>
<evidence type="ECO:0000313" key="8">
    <source>
        <dbReference type="Proteomes" id="UP000263900"/>
    </source>
</evidence>
<feature type="domain" description="YknX-like beta-barrel" evidence="6">
    <location>
        <begin position="208"/>
        <end position="281"/>
    </location>
</feature>
<name>A0A3B7MVQ4_9BACT</name>
<dbReference type="Gene3D" id="2.40.30.170">
    <property type="match status" value="1"/>
</dbReference>
<evidence type="ECO:0000256" key="2">
    <source>
        <dbReference type="SAM" id="MobiDB-lite"/>
    </source>
</evidence>
<evidence type="ECO:0000313" key="7">
    <source>
        <dbReference type="EMBL" id="AXY78178.1"/>
    </source>
</evidence>
<feature type="domain" description="Multidrug resistance protein MdtA-like alpha-helical hairpin" evidence="4">
    <location>
        <begin position="99"/>
        <end position="168"/>
    </location>
</feature>
<reference evidence="7 8" key="1">
    <citation type="submission" date="2018-09" db="EMBL/GenBank/DDBJ databases">
        <title>Genome sequencing of strain 6GH32-13.</title>
        <authorList>
            <person name="Weon H.-Y."/>
            <person name="Heo J."/>
            <person name="Kwon S.-W."/>
        </authorList>
    </citation>
    <scope>NUCLEOTIDE SEQUENCE [LARGE SCALE GENOMIC DNA]</scope>
    <source>
        <strain evidence="7 8">5GH32-13</strain>
    </source>
</reference>
<evidence type="ECO:0000259" key="6">
    <source>
        <dbReference type="Pfam" id="PF25990"/>
    </source>
</evidence>
<dbReference type="RefSeq" id="WP_119054051.1">
    <property type="nucleotide sequence ID" value="NZ_CP032157.1"/>
</dbReference>
<evidence type="ECO:0000259" key="4">
    <source>
        <dbReference type="Pfam" id="PF25876"/>
    </source>
</evidence>
<dbReference type="NCBIfam" id="TIGR01730">
    <property type="entry name" value="RND_mfp"/>
    <property type="match status" value="1"/>
</dbReference>
<gene>
    <name evidence="7" type="ORF">D3H65_31110</name>
</gene>
<dbReference type="PANTHER" id="PTHR30469:SF33">
    <property type="entry name" value="SLR1207 PROTEIN"/>
    <property type="match status" value="1"/>
</dbReference>
<feature type="compositionally biased region" description="Basic and acidic residues" evidence="2">
    <location>
        <begin position="314"/>
        <end position="325"/>
    </location>
</feature>
<keyword evidence="3" id="KW-0472">Membrane</keyword>
<feature type="region of interest" description="Disordered" evidence="2">
    <location>
        <begin position="386"/>
        <end position="421"/>
    </location>
</feature>
<dbReference type="InterPro" id="IPR058624">
    <property type="entry name" value="MdtA-like_HH"/>
</dbReference>
<dbReference type="Pfam" id="PF25917">
    <property type="entry name" value="BSH_RND"/>
    <property type="match status" value="1"/>
</dbReference>
<feature type="domain" description="Multidrug resistance protein MdtA-like barrel-sandwich hybrid" evidence="5">
    <location>
        <begin position="59"/>
        <end position="196"/>
    </location>
</feature>
<protein>
    <submittedName>
        <fullName evidence="7">Efflux RND transporter periplasmic adaptor subunit</fullName>
    </submittedName>
</protein>
<proteinExistence type="inferred from homology"/>
<feature type="compositionally biased region" description="Gly residues" evidence="2">
    <location>
        <begin position="404"/>
        <end position="421"/>
    </location>
</feature>
<evidence type="ECO:0000259" key="5">
    <source>
        <dbReference type="Pfam" id="PF25917"/>
    </source>
</evidence>
<dbReference type="AlphaFoldDB" id="A0A3B7MVQ4"/>
<sequence length="421" mass="45991">MKKIKWLIWVLVLVAAGVGIWYWKFREEKTTIVLNTEKPHYGTIANTVTATGTLQPVDTVAVGSQVSGTITKVLVDFNSTVKKGQLLAQLDKVLLQAQVDQINANLQQAKSNLVYQQSNYERQSNLYKVGAIAKAELETALYQYNAAKDNVNSVAAQLSSAKRNLSFTNIYSPIDGTVLSRNVSEGQTVASSFNTPTLFSIARDLTNMQVQASVDEADIGNVGKGQRVIFTVDAFPEDTFSGRVKEIRLQPSTSANVVSYTTLIDAPNSDKRLKPGMTASIFIYTKEVEHALLVSASAFNFEPDTVLRKIYKVERHSGSPPDRRDTTRHKRDTSVRTTGQPSYVWVKKDSALILHHVMTGMTNETQREILSGLSTEDEVVTGYETLKGKAKAKSTSPFMPQRPGGRGGGGGGSGGGTRPPR</sequence>
<evidence type="ECO:0000256" key="3">
    <source>
        <dbReference type="SAM" id="Phobius"/>
    </source>
</evidence>
<dbReference type="InterPro" id="IPR058636">
    <property type="entry name" value="Beta-barrel_YknX"/>
</dbReference>
<dbReference type="SUPFAM" id="SSF111369">
    <property type="entry name" value="HlyD-like secretion proteins"/>
    <property type="match status" value="1"/>
</dbReference>
<feature type="region of interest" description="Disordered" evidence="2">
    <location>
        <begin position="314"/>
        <end position="339"/>
    </location>
</feature>
<dbReference type="EMBL" id="CP032157">
    <property type="protein sequence ID" value="AXY78178.1"/>
    <property type="molecule type" value="Genomic_DNA"/>
</dbReference>
<evidence type="ECO:0000256" key="1">
    <source>
        <dbReference type="ARBA" id="ARBA00009477"/>
    </source>
</evidence>
<keyword evidence="8" id="KW-1185">Reference proteome</keyword>
<organism evidence="7 8">
    <name type="scientific">Paraflavitalea soli</name>
    <dbReference type="NCBI Taxonomy" id="2315862"/>
    <lineage>
        <taxon>Bacteria</taxon>
        <taxon>Pseudomonadati</taxon>
        <taxon>Bacteroidota</taxon>
        <taxon>Chitinophagia</taxon>
        <taxon>Chitinophagales</taxon>
        <taxon>Chitinophagaceae</taxon>
        <taxon>Paraflavitalea</taxon>
    </lineage>
</organism>
<dbReference type="Gene3D" id="2.40.420.20">
    <property type="match status" value="1"/>
</dbReference>
<dbReference type="GO" id="GO:0015562">
    <property type="term" value="F:efflux transmembrane transporter activity"/>
    <property type="evidence" value="ECO:0007669"/>
    <property type="project" value="TreeGrafter"/>
</dbReference>
<keyword evidence="3" id="KW-1133">Transmembrane helix</keyword>
<dbReference type="GO" id="GO:1990281">
    <property type="term" value="C:efflux pump complex"/>
    <property type="evidence" value="ECO:0007669"/>
    <property type="project" value="TreeGrafter"/>
</dbReference>
<dbReference type="KEGG" id="pseg:D3H65_31110"/>
<accession>A0A3B7MVQ4</accession>
<keyword evidence="3" id="KW-0812">Transmembrane</keyword>
<dbReference type="InterPro" id="IPR058625">
    <property type="entry name" value="MdtA-like_BSH"/>
</dbReference>
<dbReference type="Gene3D" id="1.10.287.470">
    <property type="entry name" value="Helix hairpin bin"/>
    <property type="match status" value="1"/>
</dbReference>
<feature type="transmembrane region" description="Helical" evidence="3">
    <location>
        <begin position="6"/>
        <end position="23"/>
    </location>
</feature>
<dbReference type="PANTHER" id="PTHR30469">
    <property type="entry name" value="MULTIDRUG RESISTANCE PROTEIN MDTA"/>
    <property type="match status" value="1"/>
</dbReference>
<dbReference type="Gene3D" id="2.40.50.100">
    <property type="match status" value="1"/>
</dbReference>
<dbReference type="Pfam" id="PF25876">
    <property type="entry name" value="HH_MFP_RND"/>
    <property type="match status" value="1"/>
</dbReference>
<comment type="similarity">
    <text evidence="1">Belongs to the membrane fusion protein (MFP) (TC 8.A.1) family.</text>
</comment>
<dbReference type="InterPro" id="IPR006143">
    <property type="entry name" value="RND_pump_MFP"/>
</dbReference>